<feature type="signal peptide" evidence="2">
    <location>
        <begin position="1"/>
        <end position="26"/>
    </location>
</feature>
<evidence type="ECO:0000256" key="2">
    <source>
        <dbReference type="SAM" id="SignalP"/>
    </source>
</evidence>
<proteinExistence type="predicted"/>
<evidence type="ECO:0000313" key="3">
    <source>
        <dbReference type="EMBL" id="MFA9476679.1"/>
    </source>
</evidence>
<keyword evidence="4" id="KW-1185">Reference proteome</keyword>
<dbReference type="RefSeq" id="WP_425343609.1">
    <property type="nucleotide sequence ID" value="NZ_JBGUBD010000001.1"/>
</dbReference>
<evidence type="ECO:0000256" key="1">
    <source>
        <dbReference type="ARBA" id="ARBA00022729"/>
    </source>
</evidence>
<name>A0ABV4U2J6_9BACT</name>
<dbReference type="Proteomes" id="UP001575105">
    <property type="component" value="Unassembled WGS sequence"/>
</dbReference>
<gene>
    <name evidence="3" type="ORF">ACERK3_00085</name>
</gene>
<dbReference type="Pfam" id="PF12951">
    <property type="entry name" value="PATR"/>
    <property type="match status" value="1"/>
</dbReference>
<dbReference type="InterPro" id="IPR013425">
    <property type="entry name" value="Autotrns_rpt"/>
</dbReference>
<dbReference type="EMBL" id="JBGUBD010000001">
    <property type="protein sequence ID" value="MFA9476679.1"/>
    <property type="molecule type" value="Genomic_DNA"/>
</dbReference>
<protein>
    <submittedName>
        <fullName evidence="3">PEP-CTERM sorting domain-containing protein</fullName>
    </submittedName>
</protein>
<evidence type="ECO:0000313" key="4">
    <source>
        <dbReference type="Proteomes" id="UP001575105"/>
    </source>
</evidence>
<dbReference type="NCBIfam" id="TIGR02601">
    <property type="entry name" value="autotrns_rpt"/>
    <property type="match status" value="1"/>
</dbReference>
<keyword evidence="1 2" id="KW-0732">Signal</keyword>
<dbReference type="InterPro" id="IPR011050">
    <property type="entry name" value="Pectin_lyase_fold/virulence"/>
</dbReference>
<organism evidence="3 4">
    <name type="scientific">Natronomicrosphaera hydrolytica</name>
    <dbReference type="NCBI Taxonomy" id="3242702"/>
    <lineage>
        <taxon>Bacteria</taxon>
        <taxon>Pseudomonadati</taxon>
        <taxon>Planctomycetota</taxon>
        <taxon>Phycisphaerae</taxon>
        <taxon>Phycisphaerales</taxon>
        <taxon>Phycisphaeraceae</taxon>
        <taxon>Natronomicrosphaera</taxon>
    </lineage>
</organism>
<comment type="caution">
    <text evidence="3">The sequence shown here is derived from an EMBL/GenBank/DDBJ whole genome shotgun (WGS) entry which is preliminary data.</text>
</comment>
<reference evidence="3 4" key="1">
    <citation type="submission" date="2024-08" db="EMBL/GenBank/DDBJ databases">
        <title>Whole-genome sequencing of halo(alkali)philic microorganisms from hypersaline lakes.</title>
        <authorList>
            <person name="Sorokin D.Y."/>
            <person name="Merkel A.Y."/>
            <person name="Messina E."/>
            <person name="Yakimov M."/>
        </authorList>
    </citation>
    <scope>NUCLEOTIDE SEQUENCE [LARGE SCALE GENOMIC DNA]</scope>
    <source>
        <strain evidence="3 4">AB-hyl4</strain>
    </source>
</reference>
<dbReference type="SUPFAM" id="SSF51126">
    <property type="entry name" value="Pectin lyase-like"/>
    <property type="match status" value="1"/>
</dbReference>
<accession>A0ABV4U2J6</accession>
<feature type="chain" id="PRO_5045925706" evidence="2">
    <location>
        <begin position="27"/>
        <end position="482"/>
    </location>
</feature>
<sequence length="482" mass="50551">MAHLFQRKRNLLPLVFALIAPAPAVADDYIWTSTGSGTWSDDWHIPGQGFPNANDVNAIISLTGSANLDMAVDGHYTVNDLTVNTDAGNQHVHFVNPDDGDYSLTINGTLTKSENGNTLSFREMDVTVGTVDLTRGRISFGRNDGGRFVYNLTVTEGINMTNENFDAELRLNILNDYQLGLLTFGGSHAQDIYLINNNSSSSGRVRTATVSGISQAEGDNATIYGSLQTSGQLNEATLRIEAENDYTASTRLVDGTGGQLSLVMSGQGTQTLTGTSSYTGTTTISAGTLVIDGDHSAATGDVTVQAGGTLGGSGTIGGAVTVEDGGNYNAGNSAGVQTFTQGLALDAGSTFTWELMADSASDRGVNFDGVDIVGGSLAIVAGATSNLVFNADGSTVDFTSAFWQNGQSWLVVEGVSPAIVDSLDVFDTINVSQDSNGLDFSTTGGYFVWEVEGDDLYLHYIPEPGTLGLSGLGAMLLLRRMR</sequence>